<evidence type="ECO:0000256" key="1">
    <source>
        <dbReference type="SAM" id="MobiDB-lite"/>
    </source>
</evidence>
<feature type="compositionally biased region" description="Acidic residues" evidence="1">
    <location>
        <begin position="10"/>
        <end position="19"/>
    </location>
</feature>
<organism evidence="2 3">
    <name type="scientific">Petrolisthes manimaculis</name>
    <dbReference type="NCBI Taxonomy" id="1843537"/>
    <lineage>
        <taxon>Eukaryota</taxon>
        <taxon>Metazoa</taxon>
        <taxon>Ecdysozoa</taxon>
        <taxon>Arthropoda</taxon>
        <taxon>Crustacea</taxon>
        <taxon>Multicrustacea</taxon>
        <taxon>Malacostraca</taxon>
        <taxon>Eumalacostraca</taxon>
        <taxon>Eucarida</taxon>
        <taxon>Decapoda</taxon>
        <taxon>Pleocyemata</taxon>
        <taxon>Anomura</taxon>
        <taxon>Galatheoidea</taxon>
        <taxon>Porcellanidae</taxon>
        <taxon>Petrolisthes</taxon>
    </lineage>
</organism>
<name>A0AAE1NKQ4_9EUCA</name>
<dbReference type="Proteomes" id="UP001292094">
    <property type="component" value="Unassembled WGS sequence"/>
</dbReference>
<keyword evidence="3" id="KW-1185">Reference proteome</keyword>
<proteinExistence type="predicted"/>
<comment type="caution">
    <text evidence="2">The sequence shown here is derived from an EMBL/GenBank/DDBJ whole genome shotgun (WGS) entry which is preliminary data.</text>
</comment>
<reference evidence="2" key="1">
    <citation type="submission" date="2023-11" db="EMBL/GenBank/DDBJ databases">
        <title>Genome assemblies of two species of porcelain crab, Petrolisthes cinctipes and Petrolisthes manimaculis (Anomura: Porcellanidae).</title>
        <authorList>
            <person name="Angst P."/>
        </authorList>
    </citation>
    <scope>NUCLEOTIDE SEQUENCE</scope>
    <source>
        <strain evidence="2">PB745_02</strain>
        <tissue evidence="2">Gill</tissue>
    </source>
</reference>
<feature type="region of interest" description="Disordered" evidence="1">
    <location>
        <begin position="1"/>
        <end position="47"/>
    </location>
</feature>
<gene>
    <name evidence="2" type="ORF">Pmani_035952</name>
</gene>
<evidence type="ECO:0000313" key="2">
    <source>
        <dbReference type="EMBL" id="KAK4291206.1"/>
    </source>
</evidence>
<evidence type="ECO:0000313" key="3">
    <source>
        <dbReference type="Proteomes" id="UP001292094"/>
    </source>
</evidence>
<sequence>MLDVEKREKEDEENLEEEEKSNSRTRKRRGTSALLTHDRFSTSHHSISTSHHNITTFLASALPITASPPLLIHHMLLLS</sequence>
<protein>
    <submittedName>
        <fullName evidence="2">Uncharacterized protein</fullName>
    </submittedName>
</protein>
<accession>A0AAE1NKQ4</accession>
<dbReference type="EMBL" id="JAWZYT010005223">
    <property type="protein sequence ID" value="KAK4291206.1"/>
    <property type="molecule type" value="Genomic_DNA"/>
</dbReference>
<dbReference type="AlphaFoldDB" id="A0AAE1NKQ4"/>